<keyword evidence="2" id="KW-0812">Transmembrane</keyword>
<feature type="transmembrane region" description="Helical" evidence="2">
    <location>
        <begin position="38"/>
        <end position="56"/>
    </location>
</feature>
<dbReference type="EMBL" id="JACHJF010000008">
    <property type="protein sequence ID" value="MBB5119553.1"/>
    <property type="molecule type" value="Genomic_DNA"/>
</dbReference>
<dbReference type="RefSeq" id="WP_102921369.1">
    <property type="nucleotide sequence ID" value="NZ_JACHJF010000008.1"/>
</dbReference>
<sequence length="76" mass="7947">MNRRTRIRTALATTFPTALTLPVCWLLAASGLVPWNLLLALPIALVVHAAVSYTRLPAGPGRPSAGEAAGRGEGRS</sequence>
<gene>
    <name evidence="4" type="ORF">AF335_28410</name>
    <name evidence="3" type="ORF">FHS36_002986</name>
</gene>
<evidence type="ECO:0000313" key="3">
    <source>
        <dbReference type="EMBL" id="MBB5119553.1"/>
    </source>
</evidence>
<name>A0A2N8NPM4_STREU</name>
<feature type="region of interest" description="Disordered" evidence="1">
    <location>
        <begin position="55"/>
        <end position="76"/>
    </location>
</feature>
<dbReference type="Proteomes" id="UP000235945">
    <property type="component" value="Unassembled WGS sequence"/>
</dbReference>
<dbReference type="AlphaFoldDB" id="A0A2N8NPM4"/>
<proteinExistence type="predicted"/>
<evidence type="ECO:0000313" key="6">
    <source>
        <dbReference type="Proteomes" id="UP000528608"/>
    </source>
</evidence>
<evidence type="ECO:0000256" key="1">
    <source>
        <dbReference type="SAM" id="MobiDB-lite"/>
    </source>
</evidence>
<reference evidence="3 6" key="3">
    <citation type="submission" date="2020-08" db="EMBL/GenBank/DDBJ databases">
        <title>Genomic Encyclopedia of Type Strains, Phase III (KMG-III): the genomes of soil and plant-associated and newly described type strains.</title>
        <authorList>
            <person name="Whitman W."/>
        </authorList>
    </citation>
    <scope>NUCLEOTIDE SEQUENCE [LARGE SCALE GENOMIC DNA]</scope>
    <source>
        <strain evidence="3 6">CECT 3259</strain>
    </source>
</reference>
<keyword evidence="5" id="KW-1185">Reference proteome</keyword>
<dbReference type="Proteomes" id="UP000528608">
    <property type="component" value="Unassembled WGS sequence"/>
</dbReference>
<evidence type="ECO:0000313" key="5">
    <source>
        <dbReference type="Proteomes" id="UP000235945"/>
    </source>
</evidence>
<evidence type="ECO:0000256" key="2">
    <source>
        <dbReference type="SAM" id="Phobius"/>
    </source>
</evidence>
<organism evidence="4 5">
    <name type="scientific">Streptomyces eurocidicus</name>
    <name type="common">Streptoverticillium eurocidicus</name>
    <dbReference type="NCBI Taxonomy" id="66423"/>
    <lineage>
        <taxon>Bacteria</taxon>
        <taxon>Bacillati</taxon>
        <taxon>Actinomycetota</taxon>
        <taxon>Actinomycetes</taxon>
        <taxon>Kitasatosporales</taxon>
        <taxon>Streptomycetaceae</taxon>
        <taxon>Streptomyces</taxon>
    </lineage>
</organism>
<evidence type="ECO:0000313" key="4">
    <source>
        <dbReference type="EMBL" id="PNE30706.1"/>
    </source>
</evidence>
<feature type="compositionally biased region" description="Low complexity" evidence="1">
    <location>
        <begin position="57"/>
        <end position="68"/>
    </location>
</feature>
<keyword evidence="2" id="KW-1133">Transmembrane helix</keyword>
<accession>A0A2N8NPM4</accession>
<keyword evidence="2" id="KW-0472">Membrane</keyword>
<comment type="caution">
    <text evidence="4">The sequence shown here is derived from an EMBL/GenBank/DDBJ whole genome shotgun (WGS) entry which is preliminary data.</text>
</comment>
<reference evidence="5" key="2">
    <citation type="submission" date="2015-07" db="EMBL/GenBank/DDBJ databases">
        <authorList>
            <person name="Graham D.E."/>
            <person name="Giannone R.J."/>
            <person name="Gulvik C.A."/>
            <person name="Hettich R.L."/>
            <person name="Klingeman D.M."/>
            <person name="Mahan K.M."/>
            <person name="Parry R.J."/>
            <person name="Spain J.C."/>
        </authorList>
    </citation>
    <scope>NUCLEOTIDE SEQUENCE [LARGE SCALE GENOMIC DNA]</scope>
    <source>
        <strain evidence="5">ATCC 27428</strain>
    </source>
</reference>
<protein>
    <submittedName>
        <fullName evidence="4">Uncharacterized protein</fullName>
    </submittedName>
</protein>
<dbReference type="EMBL" id="LGUI01000011">
    <property type="protein sequence ID" value="PNE30706.1"/>
    <property type="molecule type" value="Genomic_DNA"/>
</dbReference>
<reference evidence="4" key="1">
    <citation type="submission" date="2015-07" db="EMBL/GenBank/DDBJ databases">
        <authorList>
            <person name="Noorani M."/>
        </authorList>
    </citation>
    <scope>NUCLEOTIDE SEQUENCE [LARGE SCALE GENOMIC DNA]</scope>
    <source>
        <strain evidence="4">ATCC 27428</strain>
    </source>
</reference>